<dbReference type="Proteomes" id="UP000217720">
    <property type="component" value="Unassembled WGS sequence"/>
</dbReference>
<keyword evidence="2" id="KW-0732">Signal</keyword>
<dbReference type="EMBL" id="FXZB01000043">
    <property type="protein sequence ID" value="SMY01362.1"/>
    <property type="molecule type" value="Genomic_DNA"/>
</dbReference>
<dbReference type="Pfam" id="PF07563">
    <property type="entry name" value="DUF1541"/>
    <property type="match status" value="2"/>
</dbReference>
<feature type="signal peptide" evidence="2">
    <location>
        <begin position="1"/>
        <end position="27"/>
    </location>
</feature>
<dbReference type="eggNOG" id="COG1388">
    <property type="taxonomic scope" value="Bacteria"/>
</dbReference>
<feature type="domain" description="DUF1541" evidence="3">
    <location>
        <begin position="141"/>
        <end position="190"/>
    </location>
</feature>
<evidence type="ECO:0000313" key="14">
    <source>
        <dbReference type="Proteomes" id="UP000218377"/>
    </source>
</evidence>
<accession>A0A2H1KQ43</accession>
<evidence type="ECO:0000313" key="10">
    <source>
        <dbReference type="EMBL" id="SMY01362.1"/>
    </source>
</evidence>
<reference evidence="4" key="1">
    <citation type="submission" date="2016-09" db="EMBL/GenBank/DDBJ databases">
        <title>Complete Genome Sequence of Brevibacterium aurantiacum SMQ-1335.</title>
        <authorList>
            <person name="de Melo A.G."/>
            <person name="Labrie S.J."/>
            <person name="Dumaresq J."/>
            <person name="Roberts R.J."/>
            <person name="Tremblay D.M."/>
            <person name="Moineau S."/>
        </authorList>
    </citation>
    <scope>NUCLEOTIDE SEQUENCE</scope>
    <source>
        <strain evidence="4">SMQ-1335</strain>
    </source>
</reference>
<accession>A0A1D7VYS6</accession>
<keyword evidence="17" id="KW-1185">Reference proteome</keyword>
<dbReference type="AlphaFoldDB" id="A0A1D7VYS6"/>
<dbReference type="RefSeq" id="WP_009882072.1">
    <property type="nucleotide sequence ID" value="NZ_AAGP01000005.1"/>
</dbReference>
<evidence type="ECO:0000313" key="9">
    <source>
        <dbReference type="EMBL" id="SMX67744.1"/>
    </source>
</evidence>
<feature type="compositionally biased region" description="Basic and acidic residues" evidence="1">
    <location>
        <begin position="32"/>
        <end position="58"/>
    </location>
</feature>
<reference evidence="12 13" key="3">
    <citation type="journal article" date="2017" name="Elife">
        <title>Extensive horizontal gene transfer in cheese-associated bacteria.</title>
        <authorList>
            <person name="Bonham K.S."/>
            <person name="Wolfe B.E."/>
            <person name="Dutton R.J."/>
        </authorList>
    </citation>
    <scope>NUCLEOTIDE SEQUENCE [LARGE SCALE GENOMIC DNA]</scope>
    <source>
        <strain evidence="8 13">900_6</strain>
        <strain evidence="7 12">947_7</strain>
        <strain evidence="6 15">962_8</strain>
        <strain evidence="5 14">JB5</strain>
    </source>
</reference>
<evidence type="ECO:0000313" key="8">
    <source>
        <dbReference type="EMBL" id="PCC50980.1"/>
    </source>
</evidence>
<dbReference type="Proteomes" id="UP000234525">
    <property type="component" value="Unassembled WGS sequence"/>
</dbReference>
<evidence type="ECO:0000313" key="6">
    <source>
        <dbReference type="EMBL" id="PCC43808.1"/>
    </source>
</evidence>
<evidence type="ECO:0000313" key="17">
    <source>
        <dbReference type="Proteomes" id="UP000234525"/>
    </source>
</evidence>
<proteinExistence type="predicted"/>
<dbReference type="EMBL" id="NRGP01000002">
    <property type="protein sequence ID" value="PCC48225.1"/>
    <property type="molecule type" value="Genomic_DNA"/>
</dbReference>
<sequence>MKTSKSLTTIAAVAAASALLLSGCASSEGDEATQHSQHETPSETASSEDHSENHEHAADGGQPPTGIEEASDPTYAVGDEVTLTADHVPGMKGAKARISGAFDSTTYSVSYTPTDGSDPVKDHKWVVHEELESPGKAPLKDGTKVTLNADHMPGMKGAEATIDSSTEDTVYMVDLDMDGMTMTNHKWVVEDEVQPAE</sequence>
<protein>
    <submittedName>
        <fullName evidence="4">DUF1541 domain-containing protein</fullName>
    </submittedName>
</protein>
<dbReference type="KEGG" id="blin:BLSMQ_0155"/>
<evidence type="ECO:0000313" key="16">
    <source>
        <dbReference type="Proteomes" id="UP000234327"/>
    </source>
</evidence>
<feature type="chain" id="PRO_5014267367" evidence="2">
    <location>
        <begin position="28"/>
        <end position="197"/>
    </location>
</feature>
<evidence type="ECO:0000313" key="11">
    <source>
        <dbReference type="Proteomes" id="UP000094793"/>
    </source>
</evidence>
<reference evidence="9 16" key="4">
    <citation type="submission" date="2017-03" db="EMBL/GenBank/DDBJ databases">
        <authorList>
            <person name="Afonso C.L."/>
            <person name="Miller P.J."/>
            <person name="Scott M.A."/>
            <person name="Spackman E."/>
            <person name="Goraichik I."/>
            <person name="Dimitrov K.M."/>
            <person name="Suarez D.L."/>
            <person name="Swayne D.E."/>
        </authorList>
    </citation>
    <scope>NUCLEOTIDE SEQUENCE [LARGE SCALE GENOMIC DNA]</scope>
    <source>
        <strain evidence="9">6</strain>
        <strain evidence="16">6(3)</strain>
        <strain evidence="10">ATCC 9175</strain>
    </source>
</reference>
<dbReference type="EMBL" id="NRGO01000005">
    <property type="protein sequence ID" value="PCC50980.1"/>
    <property type="molecule type" value="Genomic_DNA"/>
</dbReference>
<dbReference type="Gene3D" id="2.30.30.1210">
    <property type="entry name" value="Domain of unknown function DUF1541"/>
    <property type="match status" value="1"/>
</dbReference>
<dbReference type="OrthoDB" id="1701949at2"/>
<evidence type="ECO:0000313" key="7">
    <source>
        <dbReference type="EMBL" id="PCC48225.1"/>
    </source>
</evidence>
<dbReference type="EMBL" id="FXYZ01000002">
    <property type="protein sequence ID" value="SMX67744.1"/>
    <property type="molecule type" value="Genomic_DNA"/>
</dbReference>
<dbReference type="Proteomes" id="UP000217564">
    <property type="component" value="Unassembled WGS sequence"/>
</dbReference>
<organism evidence="4 11">
    <name type="scientific">Brevibacterium aurantiacum</name>
    <dbReference type="NCBI Taxonomy" id="273384"/>
    <lineage>
        <taxon>Bacteria</taxon>
        <taxon>Bacillati</taxon>
        <taxon>Actinomycetota</taxon>
        <taxon>Actinomycetes</taxon>
        <taxon>Micrococcales</taxon>
        <taxon>Brevibacteriaceae</taxon>
        <taxon>Brevibacterium</taxon>
    </lineage>
</organism>
<dbReference type="Proteomes" id="UP000218620">
    <property type="component" value="Unassembled WGS sequence"/>
</dbReference>
<dbReference type="InterPro" id="IPR011438">
    <property type="entry name" value="DUF1541"/>
</dbReference>
<evidence type="ECO:0000259" key="3">
    <source>
        <dbReference type="Pfam" id="PF07563"/>
    </source>
</evidence>
<gene>
    <name evidence="10" type="ORF">BAUR9175_03689</name>
    <name evidence="9" type="ORF">BAURA63_00550</name>
    <name evidence="4" type="ORF">BLSMQ_0155</name>
    <name evidence="8" type="ORF">CIK62_04650</name>
    <name evidence="7" type="ORF">CIK64_00540</name>
    <name evidence="6" type="ORF">CIK65_04200</name>
    <name evidence="5" type="ORF">CIK79_08965</name>
</gene>
<dbReference type="EMBL" id="CP017150">
    <property type="protein sequence ID" value="AOP51877.1"/>
    <property type="molecule type" value="Genomic_DNA"/>
</dbReference>
<evidence type="ECO:0000313" key="5">
    <source>
        <dbReference type="EMBL" id="PCC18408.1"/>
    </source>
</evidence>
<dbReference type="Proteomes" id="UP000218377">
    <property type="component" value="Unassembled WGS sequence"/>
</dbReference>
<evidence type="ECO:0000313" key="15">
    <source>
        <dbReference type="Proteomes" id="UP000218620"/>
    </source>
</evidence>
<evidence type="ECO:0000313" key="13">
    <source>
        <dbReference type="Proteomes" id="UP000217720"/>
    </source>
</evidence>
<feature type="region of interest" description="Disordered" evidence="1">
    <location>
        <begin position="26"/>
        <end position="72"/>
    </location>
</feature>
<dbReference type="Proteomes" id="UP000094793">
    <property type="component" value="Chromosome"/>
</dbReference>
<reference evidence="17" key="5">
    <citation type="submission" date="2017-03" db="EMBL/GenBank/DDBJ databases">
        <authorList>
            <person name="Monnet C."/>
        </authorList>
    </citation>
    <scope>NUCLEOTIDE SEQUENCE [LARGE SCALE GENOMIC DNA]</scope>
    <source>
        <strain evidence="17">ATCC 9175</strain>
    </source>
</reference>
<dbReference type="EMBL" id="NRGX01000001">
    <property type="protein sequence ID" value="PCC18408.1"/>
    <property type="molecule type" value="Genomic_DNA"/>
</dbReference>
<dbReference type="EMBL" id="NRGQ01000005">
    <property type="protein sequence ID" value="PCC43808.1"/>
    <property type="molecule type" value="Genomic_DNA"/>
</dbReference>
<feature type="domain" description="DUF1541" evidence="3">
    <location>
        <begin position="77"/>
        <end position="128"/>
    </location>
</feature>
<evidence type="ECO:0000256" key="2">
    <source>
        <dbReference type="SAM" id="SignalP"/>
    </source>
</evidence>
<dbReference type="Proteomes" id="UP000234327">
    <property type="component" value="Unassembled WGS sequence"/>
</dbReference>
<reference evidence="11" key="2">
    <citation type="submission" date="2016-09" db="EMBL/GenBank/DDBJ databases">
        <title>Complete Genome Sequence of Brevibacterium linens SMQ-1335.</title>
        <authorList>
            <person name="de Melo A.G."/>
            <person name="Labrie S.J."/>
            <person name="Dumaresq J."/>
            <person name="Roberts R.J."/>
            <person name="Tremblay D.M."/>
            <person name="Moineau S."/>
        </authorList>
    </citation>
    <scope>NUCLEOTIDE SEQUENCE [LARGE SCALE GENOMIC DNA]</scope>
    <source>
        <strain evidence="11">SMQ-1335</strain>
    </source>
</reference>
<evidence type="ECO:0000256" key="1">
    <source>
        <dbReference type="SAM" id="MobiDB-lite"/>
    </source>
</evidence>
<dbReference type="PROSITE" id="PS51257">
    <property type="entry name" value="PROKAR_LIPOPROTEIN"/>
    <property type="match status" value="1"/>
</dbReference>
<accession>A0A2A3YX21</accession>
<evidence type="ECO:0000313" key="4">
    <source>
        <dbReference type="EMBL" id="AOP51877.1"/>
    </source>
</evidence>
<dbReference type="PATRIC" id="fig|1703.10.peg.158"/>
<name>A0A1D7VYS6_BREAU</name>
<evidence type="ECO:0000313" key="12">
    <source>
        <dbReference type="Proteomes" id="UP000217564"/>
    </source>
</evidence>